<evidence type="ECO:0000256" key="2">
    <source>
        <dbReference type="ARBA" id="ARBA00023315"/>
    </source>
</evidence>
<dbReference type="CDD" id="cd04301">
    <property type="entry name" value="NAT_SF"/>
    <property type="match status" value="1"/>
</dbReference>
<name>A0A0R3KBA6_9BRAD</name>
<dbReference type="OrthoDB" id="8221829at2"/>
<evidence type="ECO:0000256" key="1">
    <source>
        <dbReference type="ARBA" id="ARBA00022679"/>
    </source>
</evidence>
<dbReference type="InterPro" id="IPR050832">
    <property type="entry name" value="Bact_Acetyltransf"/>
</dbReference>
<dbReference type="STRING" id="1518501.CQ10_36565"/>
<dbReference type="SUPFAM" id="SSF55729">
    <property type="entry name" value="Acyl-CoA N-acyltransferases (Nat)"/>
    <property type="match status" value="1"/>
</dbReference>
<dbReference type="PANTHER" id="PTHR43877">
    <property type="entry name" value="AMINOALKYLPHOSPHONATE N-ACETYLTRANSFERASE-RELATED-RELATED"/>
    <property type="match status" value="1"/>
</dbReference>
<protein>
    <submittedName>
        <fullName evidence="4">Acetyltransferase</fullName>
    </submittedName>
</protein>
<dbReference type="Gene3D" id="3.40.630.30">
    <property type="match status" value="1"/>
</dbReference>
<gene>
    <name evidence="4" type="ORF">CP49_14605</name>
</gene>
<dbReference type="PANTHER" id="PTHR43877:SF1">
    <property type="entry name" value="ACETYLTRANSFERASE"/>
    <property type="match status" value="1"/>
</dbReference>
<dbReference type="InterPro" id="IPR016181">
    <property type="entry name" value="Acyl_CoA_acyltransferase"/>
</dbReference>
<dbReference type="Proteomes" id="UP000051913">
    <property type="component" value="Unassembled WGS sequence"/>
</dbReference>
<feature type="domain" description="N-acetyltransferase" evidence="3">
    <location>
        <begin position="18"/>
        <end position="171"/>
    </location>
</feature>
<dbReference type="RefSeq" id="WP_057854041.1">
    <property type="nucleotide sequence ID" value="NZ_LLXX01000175.1"/>
</dbReference>
<dbReference type="PROSITE" id="PS51186">
    <property type="entry name" value="GNAT"/>
    <property type="match status" value="1"/>
</dbReference>
<keyword evidence="1 4" id="KW-0808">Transferase</keyword>
<evidence type="ECO:0000259" key="3">
    <source>
        <dbReference type="PROSITE" id="PS51186"/>
    </source>
</evidence>
<organism evidence="4 5">
    <name type="scientific">Bradyrhizobium valentinum</name>
    <dbReference type="NCBI Taxonomy" id="1518501"/>
    <lineage>
        <taxon>Bacteria</taxon>
        <taxon>Pseudomonadati</taxon>
        <taxon>Pseudomonadota</taxon>
        <taxon>Alphaproteobacteria</taxon>
        <taxon>Hyphomicrobiales</taxon>
        <taxon>Nitrobacteraceae</taxon>
        <taxon>Bradyrhizobium</taxon>
    </lineage>
</organism>
<dbReference type="EMBL" id="LLXX01000175">
    <property type="protein sequence ID" value="KRQ98751.1"/>
    <property type="molecule type" value="Genomic_DNA"/>
</dbReference>
<evidence type="ECO:0000313" key="5">
    <source>
        <dbReference type="Proteomes" id="UP000051913"/>
    </source>
</evidence>
<dbReference type="InterPro" id="IPR000182">
    <property type="entry name" value="GNAT_dom"/>
</dbReference>
<keyword evidence="5" id="KW-1185">Reference proteome</keyword>
<dbReference type="GO" id="GO:0016747">
    <property type="term" value="F:acyltransferase activity, transferring groups other than amino-acyl groups"/>
    <property type="evidence" value="ECO:0007669"/>
    <property type="project" value="InterPro"/>
</dbReference>
<dbReference type="AlphaFoldDB" id="A0A0R3KBA6"/>
<accession>A0A0R3KBA6</accession>
<evidence type="ECO:0000313" key="4">
    <source>
        <dbReference type="EMBL" id="KRQ98751.1"/>
    </source>
</evidence>
<comment type="caution">
    <text evidence="4">The sequence shown here is derived from an EMBL/GenBank/DDBJ whole genome shotgun (WGS) entry which is preliminary data.</text>
</comment>
<sequence>MSETRSYPRHVKTDAGDIEFRLMSRADEPAVLAFAQKLPTHDLLFLPRNISQPKVLSAWINEIERGAIVSLLAVKSGTVVGCGTLVRDPHSWSPHVGEIRMVVSLDVRGQGVGRTLSQETFALALGAGLEKLSVQMTVDQQAAIALFESLGFKAEALLRDHVRDVDGKKHDIVVLGHNVAQVRAQMEAYGLPGAVQH</sequence>
<keyword evidence="2" id="KW-0012">Acyltransferase</keyword>
<dbReference type="Pfam" id="PF00583">
    <property type="entry name" value="Acetyltransf_1"/>
    <property type="match status" value="1"/>
</dbReference>
<reference evidence="4 5" key="1">
    <citation type="submission" date="2014-03" db="EMBL/GenBank/DDBJ databases">
        <title>Bradyrhizobium valentinum sp. nov., isolated from effective nodules of Lupinus mariae-josephae, a lupine endemic of basic-lime soils in Eastern Spain.</title>
        <authorList>
            <person name="Duran D."/>
            <person name="Rey L."/>
            <person name="Navarro A."/>
            <person name="Busquets A."/>
            <person name="Imperial J."/>
            <person name="Ruiz-Argueso T."/>
        </authorList>
    </citation>
    <scope>NUCLEOTIDE SEQUENCE [LARGE SCALE GENOMIC DNA]</scope>
    <source>
        <strain evidence="4 5">LmjM3</strain>
    </source>
</reference>
<proteinExistence type="predicted"/>